<dbReference type="GO" id="GO:0005739">
    <property type="term" value="C:mitochondrion"/>
    <property type="evidence" value="ECO:0007669"/>
    <property type="project" value="GOC"/>
</dbReference>
<keyword evidence="1" id="KW-0560">Oxidoreductase</keyword>
<dbReference type="GO" id="GO:0016491">
    <property type="term" value="F:oxidoreductase activity"/>
    <property type="evidence" value="ECO:0007669"/>
    <property type="project" value="UniProtKB-KW"/>
</dbReference>
<comment type="caution">
    <text evidence="6">The sequence shown here is derived from an EMBL/GenBank/DDBJ whole genome shotgun (WGS) entry which is preliminary data.</text>
</comment>
<evidence type="ECO:0000259" key="5">
    <source>
        <dbReference type="Pfam" id="PF01266"/>
    </source>
</evidence>
<organism evidence="6 7">
    <name type="scientific">Fasciolopsis buskii</name>
    <dbReference type="NCBI Taxonomy" id="27845"/>
    <lineage>
        <taxon>Eukaryota</taxon>
        <taxon>Metazoa</taxon>
        <taxon>Spiralia</taxon>
        <taxon>Lophotrochozoa</taxon>
        <taxon>Platyhelminthes</taxon>
        <taxon>Trematoda</taxon>
        <taxon>Digenea</taxon>
        <taxon>Plagiorchiida</taxon>
        <taxon>Echinostomata</taxon>
        <taxon>Echinostomatoidea</taxon>
        <taxon>Fasciolidae</taxon>
        <taxon>Fasciolopsis</taxon>
    </lineage>
</organism>
<reference evidence="6" key="1">
    <citation type="submission" date="2019-05" db="EMBL/GenBank/DDBJ databases">
        <title>Annotation for the trematode Fasciolopsis buski.</title>
        <authorList>
            <person name="Choi Y.-J."/>
        </authorList>
    </citation>
    <scope>NUCLEOTIDE SEQUENCE</scope>
    <source>
        <strain evidence="6">HT</strain>
        <tissue evidence="6">Whole worm</tissue>
    </source>
</reference>
<feature type="transmembrane region" description="Helical" evidence="4">
    <location>
        <begin position="59"/>
        <end position="79"/>
    </location>
</feature>
<accession>A0A8E0RXH8</accession>
<keyword evidence="4" id="KW-0812">Transmembrane</keyword>
<dbReference type="Proteomes" id="UP000728185">
    <property type="component" value="Unassembled WGS sequence"/>
</dbReference>
<dbReference type="PANTHER" id="PTHR13847">
    <property type="entry name" value="SARCOSINE DEHYDROGENASE-RELATED"/>
    <property type="match status" value="1"/>
</dbReference>
<proteinExistence type="predicted"/>
<dbReference type="EMBL" id="LUCM01006869">
    <property type="protein sequence ID" value="KAA0190638.1"/>
    <property type="molecule type" value="Genomic_DNA"/>
</dbReference>
<dbReference type="AlphaFoldDB" id="A0A8E0RXH8"/>
<dbReference type="Gene3D" id="3.50.50.60">
    <property type="entry name" value="FAD/NAD(P)-binding domain"/>
    <property type="match status" value="2"/>
</dbReference>
<evidence type="ECO:0000256" key="3">
    <source>
        <dbReference type="ARBA" id="ARBA00046185"/>
    </source>
</evidence>
<dbReference type="InterPro" id="IPR006076">
    <property type="entry name" value="FAD-dep_OxRdtase"/>
</dbReference>
<evidence type="ECO:0000256" key="2">
    <source>
        <dbReference type="ARBA" id="ARBA00039785"/>
    </source>
</evidence>
<dbReference type="PANTHER" id="PTHR13847:SF287">
    <property type="entry name" value="FAD-DEPENDENT OXIDOREDUCTASE DOMAIN-CONTAINING PROTEIN 1"/>
    <property type="match status" value="1"/>
</dbReference>
<dbReference type="Pfam" id="PF01266">
    <property type="entry name" value="DAO"/>
    <property type="match status" value="2"/>
</dbReference>
<name>A0A8E0RXH8_9TREM</name>
<sequence>MLHCISAKCRAPLRFLRACGFSKKPPKWDTFAGSDVACKFLAVFFILKVREDQVPKQADVLVVGGGVVGWSVAFWLRWFSKFSVTVVERDPTYAHSASVLGLGSIRQQFSEPENIQMSLFASEFLRNVNDYLAVLDDTQLDIEFNPLGCLILADQNQAESLEQNFQLQTDLGAKVELLDKAKLKSRWPWLNVHDIEVGCYGYENEGWFDPWLLLKALRAKCHMLGVNYVVGEVVDFEASRYTHEITFPDMPARAPVIGHALREAVDEAVYLDLDVDHDLFKEKLKDQLGHRIPSLSSVEVVSAWTAICDYNTVDQNLIIGHHPFHVNMFFCNGSSGHGTQHAIAIGRAISELILYGHYKTIDLTRFSFDRLYLNERIMETNAF</sequence>
<evidence type="ECO:0000313" key="7">
    <source>
        <dbReference type="Proteomes" id="UP000728185"/>
    </source>
</evidence>
<keyword evidence="4" id="KW-1133">Transmembrane helix</keyword>
<keyword evidence="7" id="KW-1185">Reference proteome</keyword>
<evidence type="ECO:0000313" key="6">
    <source>
        <dbReference type="EMBL" id="KAA0190638.1"/>
    </source>
</evidence>
<feature type="domain" description="FAD dependent oxidoreductase" evidence="5">
    <location>
        <begin position="276"/>
        <end position="352"/>
    </location>
</feature>
<dbReference type="SUPFAM" id="SSF51905">
    <property type="entry name" value="FAD/NAD(P)-binding domain"/>
    <property type="match status" value="1"/>
</dbReference>
<protein>
    <recommendedName>
        <fullName evidence="2">FAD-dependent oxidoreductase domain-containing protein 1</fullName>
    </recommendedName>
</protein>
<comment type="function">
    <text evidence="3">Required for the assembly of the mitochondrial membrane respiratory chain NADH dehydrogenase (Complex I). Involved in mid-late stages of complex I assembly.</text>
</comment>
<dbReference type="Gene3D" id="3.30.9.10">
    <property type="entry name" value="D-Amino Acid Oxidase, subunit A, domain 2"/>
    <property type="match status" value="2"/>
</dbReference>
<gene>
    <name evidence="6" type="ORF">FBUS_06066</name>
</gene>
<dbReference type="InterPro" id="IPR036188">
    <property type="entry name" value="FAD/NAD-bd_sf"/>
</dbReference>
<feature type="domain" description="FAD dependent oxidoreductase" evidence="5">
    <location>
        <begin position="59"/>
        <end position="238"/>
    </location>
</feature>
<dbReference type="OrthoDB" id="424974at2759"/>
<evidence type="ECO:0000256" key="1">
    <source>
        <dbReference type="ARBA" id="ARBA00023002"/>
    </source>
</evidence>
<keyword evidence="4" id="KW-0472">Membrane</keyword>
<dbReference type="GO" id="GO:0032981">
    <property type="term" value="P:mitochondrial respiratory chain complex I assembly"/>
    <property type="evidence" value="ECO:0007669"/>
    <property type="project" value="TreeGrafter"/>
</dbReference>
<evidence type="ECO:0000256" key="4">
    <source>
        <dbReference type="SAM" id="Phobius"/>
    </source>
</evidence>